<accession>A0ABR2DIJ8</accession>
<comment type="caution">
    <text evidence="1">The sequence shown here is derived from an EMBL/GenBank/DDBJ whole genome shotgun (WGS) entry which is preliminary data.</text>
</comment>
<keyword evidence="2" id="KW-1185">Reference proteome</keyword>
<evidence type="ECO:0000313" key="2">
    <source>
        <dbReference type="Proteomes" id="UP001472677"/>
    </source>
</evidence>
<organism evidence="1 2">
    <name type="scientific">Hibiscus sabdariffa</name>
    <name type="common">roselle</name>
    <dbReference type="NCBI Taxonomy" id="183260"/>
    <lineage>
        <taxon>Eukaryota</taxon>
        <taxon>Viridiplantae</taxon>
        <taxon>Streptophyta</taxon>
        <taxon>Embryophyta</taxon>
        <taxon>Tracheophyta</taxon>
        <taxon>Spermatophyta</taxon>
        <taxon>Magnoliopsida</taxon>
        <taxon>eudicotyledons</taxon>
        <taxon>Gunneridae</taxon>
        <taxon>Pentapetalae</taxon>
        <taxon>rosids</taxon>
        <taxon>malvids</taxon>
        <taxon>Malvales</taxon>
        <taxon>Malvaceae</taxon>
        <taxon>Malvoideae</taxon>
        <taxon>Hibiscus</taxon>
    </lineage>
</organism>
<reference evidence="1 2" key="1">
    <citation type="journal article" date="2024" name="G3 (Bethesda)">
        <title>Genome assembly of Hibiscus sabdariffa L. provides insights into metabolisms of medicinal natural products.</title>
        <authorList>
            <person name="Kim T."/>
        </authorList>
    </citation>
    <scope>NUCLEOTIDE SEQUENCE [LARGE SCALE GENOMIC DNA]</scope>
    <source>
        <strain evidence="1">TK-2024</strain>
        <tissue evidence="1">Old leaves</tissue>
    </source>
</reference>
<sequence>MLTPTRFGEIGEGMKEADVGDFLVIRILGVGLGAWLGYGQPLTPNMFDNISTGNEEGRYEGFLGNMNIRELKDDHKGYYTVDRKGQLPIVAEAMRMFSLNLRGMDMLVKKKALPLLL</sequence>
<evidence type="ECO:0000313" key="1">
    <source>
        <dbReference type="EMBL" id="KAK8540113.1"/>
    </source>
</evidence>
<gene>
    <name evidence="1" type="ORF">V6N12_046406</name>
</gene>
<protein>
    <submittedName>
        <fullName evidence="1">Uncharacterized protein</fullName>
    </submittedName>
</protein>
<name>A0ABR2DIJ8_9ROSI</name>
<dbReference type="Proteomes" id="UP001472677">
    <property type="component" value="Unassembled WGS sequence"/>
</dbReference>
<dbReference type="EMBL" id="JBBPBM010000025">
    <property type="protein sequence ID" value="KAK8540113.1"/>
    <property type="molecule type" value="Genomic_DNA"/>
</dbReference>
<proteinExistence type="predicted"/>